<evidence type="ECO:0008006" key="4">
    <source>
        <dbReference type="Google" id="ProtNLM"/>
    </source>
</evidence>
<dbReference type="OrthoDB" id="9861210at2"/>
<dbReference type="EMBL" id="BBLT01000001">
    <property type="protein sequence ID" value="GAL83242.1"/>
    <property type="molecule type" value="Genomic_DNA"/>
</dbReference>
<name>A0A098LA12_9BACT</name>
<protein>
    <recommendedName>
        <fullName evidence="4">Lipoprotein</fullName>
    </recommendedName>
</protein>
<comment type="caution">
    <text evidence="2">The sequence shown here is derived from an EMBL/GenBank/DDBJ whole genome shotgun (WGS) entry which is preliminary data.</text>
</comment>
<organism evidence="2 3">
    <name type="scientific">Sporocytophaga myxococcoides</name>
    <dbReference type="NCBI Taxonomy" id="153721"/>
    <lineage>
        <taxon>Bacteria</taxon>
        <taxon>Pseudomonadati</taxon>
        <taxon>Bacteroidota</taxon>
        <taxon>Cytophagia</taxon>
        <taxon>Cytophagales</taxon>
        <taxon>Cytophagaceae</taxon>
        <taxon>Sporocytophaga</taxon>
    </lineage>
</organism>
<feature type="region of interest" description="Disordered" evidence="1">
    <location>
        <begin position="44"/>
        <end position="90"/>
    </location>
</feature>
<dbReference type="AlphaFoldDB" id="A0A098LA12"/>
<feature type="compositionally biased region" description="Basic and acidic residues" evidence="1">
    <location>
        <begin position="63"/>
        <end position="75"/>
    </location>
</feature>
<dbReference type="RefSeq" id="WP_045457830.1">
    <property type="nucleotide sequence ID" value="NZ_BBLT01000001.1"/>
</dbReference>
<gene>
    <name evidence="2" type="ORF">MYP_468</name>
</gene>
<proteinExistence type="predicted"/>
<dbReference type="PROSITE" id="PS51257">
    <property type="entry name" value="PROKAR_LIPOPROTEIN"/>
    <property type="match status" value="1"/>
</dbReference>
<evidence type="ECO:0000256" key="1">
    <source>
        <dbReference type="SAM" id="MobiDB-lite"/>
    </source>
</evidence>
<dbReference type="Proteomes" id="UP000030185">
    <property type="component" value="Unassembled WGS sequence"/>
</dbReference>
<reference evidence="2 3" key="1">
    <citation type="submission" date="2014-09" db="EMBL/GenBank/DDBJ databases">
        <title>Sporocytophaga myxococcoides PG-01 genome sequencing.</title>
        <authorList>
            <person name="Liu L."/>
            <person name="Gao P.J."/>
            <person name="Chen G.J."/>
            <person name="Wang L.S."/>
        </authorList>
    </citation>
    <scope>NUCLEOTIDE SEQUENCE [LARGE SCALE GENOMIC DNA]</scope>
    <source>
        <strain evidence="2 3">PG-01</strain>
    </source>
</reference>
<evidence type="ECO:0000313" key="3">
    <source>
        <dbReference type="Proteomes" id="UP000030185"/>
    </source>
</evidence>
<accession>A0A098LA12</accession>
<evidence type="ECO:0000313" key="2">
    <source>
        <dbReference type="EMBL" id="GAL83242.1"/>
    </source>
</evidence>
<sequence>MKYIRLFTFILSLIILGCNERKTEKIFSTTVDTGTDMVDTTLLERDSSLQEDTIPTKLPPKNSDTETVLKPKSKDNMPVAKPDTLKKRKK</sequence>
<keyword evidence="3" id="KW-1185">Reference proteome</keyword>